<evidence type="ECO:0000313" key="5">
    <source>
        <dbReference type="Proteomes" id="UP001273768"/>
    </source>
</evidence>
<comment type="similarity">
    <text evidence="1">Belongs to the glycosyl hydrolase 57 family.</text>
</comment>
<dbReference type="PANTHER" id="PTHR36306:SF3">
    <property type="entry name" value="GLYCOSIDE HYDROLASE FAMILY 57"/>
    <property type="match status" value="1"/>
</dbReference>
<dbReference type="InterPro" id="IPR052046">
    <property type="entry name" value="GH57_Enzymes"/>
</dbReference>
<keyword evidence="2" id="KW-0119">Carbohydrate metabolism</keyword>
<dbReference type="Pfam" id="PF12055">
    <property type="entry name" value="DUF3536"/>
    <property type="match status" value="1"/>
</dbReference>
<dbReference type="EMBL" id="JABFFQ010000019">
    <property type="protein sequence ID" value="MDV4344118.1"/>
    <property type="molecule type" value="Genomic_DNA"/>
</dbReference>
<proteinExistence type="inferred from homology"/>
<evidence type="ECO:0000259" key="3">
    <source>
        <dbReference type="Pfam" id="PF03065"/>
    </source>
</evidence>
<comment type="caution">
    <text evidence="4">The sequence shown here is derived from an EMBL/GenBank/DDBJ whole genome shotgun (WGS) entry which is preliminary data.</text>
</comment>
<dbReference type="InterPro" id="IPR021923">
    <property type="entry name" value="DUF3536"/>
</dbReference>
<dbReference type="RefSeq" id="WP_317297299.1">
    <property type="nucleotide sequence ID" value="NZ_JABFFQ010000019.1"/>
</dbReference>
<organism evidence="4 5">
    <name type="scientific">Methanoculleus nereidis</name>
    <dbReference type="NCBI Taxonomy" id="2735141"/>
    <lineage>
        <taxon>Archaea</taxon>
        <taxon>Methanobacteriati</taxon>
        <taxon>Methanobacteriota</taxon>
        <taxon>Stenosarchaea group</taxon>
        <taxon>Methanomicrobia</taxon>
        <taxon>Methanomicrobiales</taxon>
        <taxon>Methanomicrobiaceae</taxon>
        <taxon>Methanoculleus</taxon>
    </lineage>
</organism>
<protein>
    <submittedName>
        <fullName evidence="4">DUF3536 domain-containing protein</fullName>
    </submittedName>
</protein>
<dbReference type="InterPro" id="IPR004300">
    <property type="entry name" value="Glyco_hydro_57_N"/>
</dbReference>
<dbReference type="InterPro" id="IPR011330">
    <property type="entry name" value="Glyco_hydro/deAcase_b/a-brl"/>
</dbReference>
<keyword evidence="5" id="KW-1185">Reference proteome</keyword>
<dbReference type="CDD" id="cd10797">
    <property type="entry name" value="GH57N_APU_like_1"/>
    <property type="match status" value="1"/>
</dbReference>
<dbReference type="Proteomes" id="UP001273768">
    <property type="component" value="Unassembled WGS sequence"/>
</dbReference>
<name>A0ABU3Z5N2_9EURY</name>
<evidence type="ECO:0000256" key="2">
    <source>
        <dbReference type="ARBA" id="ARBA00023277"/>
    </source>
</evidence>
<dbReference type="SUPFAM" id="SSF88713">
    <property type="entry name" value="Glycoside hydrolase/deacetylase"/>
    <property type="match status" value="1"/>
</dbReference>
<gene>
    <name evidence="4" type="ORF">HL657_13275</name>
</gene>
<accession>A0ABU3Z5N2</accession>
<reference evidence="4 5" key="1">
    <citation type="submission" date="2020-05" db="EMBL/GenBank/DDBJ databases">
        <title>Isolation and characterization of methanoarchaea from a cold seep at offshore SW Taiwan.</title>
        <authorList>
            <person name="Chen Y.-W."/>
            <person name="Chen S.-C."/>
            <person name="Lai M.-C."/>
        </authorList>
    </citation>
    <scope>NUCLEOTIDE SEQUENCE [LARGE SCALE GENOMIC DNA]</scope>
    <source>
        <strain evidence="4 5">YWC-01</strain>
    </source>
</reference>
<dbReference type="Gene3D" id="3.20.110.20">
    <property type="match status" value="1"/>
</dbReference>
<dbReference type="Pfam" id="PF03065">
    <property type="entry name" value="Glyco_hydro_57"/>
    <property type="match status" value="1"/>
</dbReference>
<feature type="domain" description="Glycoside hydrolase family 57 N-terminal" evidence="3">
    <location>
        <begin position="70"/>
        <end position="306"/>
    </location>
</feature>
<evidence type="ECO:0000313" key="4">
    <source>
        <dbReference type="EMBL" id="MDV4344118.1"/>
    </source>
</evidence>
<dbReference type="PANTHER" id="PTHR36306">
    <property type="entry name" value="ALPHA-AMYLASE-RELATED-RELATED"/>
    <property type="match status" value="1"/>
</dbReference>
<evidence type="ECO:0000256" key="1">
    <source>
        <dbReference type="ARBA" id="ARBA00006821"/>
    </source>
</evidence>
<sequence length="795" mass="86515">MDRAVCVHGHFYQPSRENPWLGDVGFQRSAAPHHDWNERVTAECYRPNTAARILDVDGMIEEIVNTYGRISFTAAPTLLAWLERHCPEVYGAIVEADREGRERYAGHGPAIACCYNHLIMPLANSRDKRTQVAWGIRDFAARFGREPEGMWLPETAVDIESLDLMAEAGIRFTVLAPHQAANVRPIGAEDWTDVSSGGVDTTMPYLCRLPSGRSIAVFYNGTISRDVAFGDLLSDGRRFAGRLLGAFSWERERPELVHIATDGETYGHHREFGEMALAYCLETLEAHSDVRLTVYGEYLAAHPPTHEAAVCERTSWSCTHGVGRWQGECGCHSGAHPGWSQEWRGPLREAVVMVRDALAPRVAEAFGALVPDPAEARHDAVALVLGRWSDEAVAGFLARHAPGGLSPDERQRILALLEIERQAMLMQTSCGWFFDDITEPGSVQVMQHAGRAMELARESLGIDLEPAFTATLRRAPVNDPRYATGAAVYEALARSAAVDLSRIGAGTALYALFDLEPPAAASGMYAVHEDWRYRSDADGLRRILGTVRVRSRATGEEAHLDAAAFFAGMDRVVFSVREPGGEEALRVAWEGMAGSDPAGAIFAAFTRVYTAPDLSDEERWAIAREIAPGMGEAVCTIYRGAAALIAALDDLGLPAPGAAVHLLAHACTGRLLAMLGEGCPDPDRFFALAEAMRARNLAPDLAALGEAASRRIASAAGTAAARSCDPAPLEEIVRTVRCAKVFPLTLTLWESQNLCIGMRGRYSGMRERAGRGDKDAQRWADAFRRAAACLGVRTA</sequence>